<feature type="domain" description="N-acetyltransferase" evidence="3">
    <location>
        <begin position="17"/>
        <end position="146"/>
    </location>
</feature>
<name>A0A150XAK9_9BACT</name>
<dbReference type="SUPFAM" id="SSF55729">
    <property type="entry name" value="Acyl-CoA N-acyltransferases (Nat)"/>
    <property type="match status" value="1"/>
</dbReference>
<dbReference type="InterPro" id="IPR000182">
    <property type="entry name" value="GNAT_dom"/>
</dbReference>
<dbReference type="Gene3D" id="3.40.630.30">
    <property type="match status" value="1"/>
</dbReference>
<keyword evidence="2" id="KW-0012">Acyltransferase</keyword>
<dbReference type="OrthoDB" id="9789605at2"/>
<organism evidence="4 5">
    <name type="scientific">Roseivirga spongicola</name>
    <dbReference type="NCBI Taxonomy" id="333140"/>
    <lineage>
        <taxon>Bacteria</taxon>
        <taxon>Pseudomonadati</taxon>
        <taxon>Bacteroidota</taxon>
        <taxon>Cytophagia</taxon>
        <taxon>Cytophagales</taxon>
        <taxon>Roseivirgaceae</taxon>
        <taxon>Roseivirga</taxon>
    </lineage>
</organism>
<gene>
    <name evidence="4" type="ORF">AWW68_07995</name>
</gene>
<dbReference type="PANTHER" id="PTHR43800:SF1">
    <property type="entry name" value="PEPTIDYL-LYSINE N-ACETYLTRANSFERASE YJAB"/>
    <property type="match status" value="1"/>
</dbReference>
<sequence length="146" mass="16631">MNYIINTVDKSEYTSIIEVWEASVRATHHFLSEADIAYFKPLILNQYLDLVELRSLKNSDGKIVGFLGAAEGNLEMLFLHPDLRRKGLGKLLLNYAIEQLRIQKVDVNEQNPEATAFYLKQGFAVIGRSETDPQGKPYPILHLKLK</sequence>
<evidence type="ECO:0000313" key="5">
    <source>
        <dbReference type="Proteomes" id="UP000075606"/>
    </source>
</evidence>
<dbReference type="InterPro" id="IPR016181">
    <property type="entry name" value="Acyl_CoA_acyltransferase"/>
</dbReference>
<dbReference type="CDD" id="cd04301">
    <property type="entry name" value="NAT_SF"/>
    <property type="match status" value="1"/>
</dbReference>
<keyword evidence="5" id="KW-1185">Reference proteome</keyword>
<dbReference type="Proteomes" id="UP000075606">
    <property type="component" value="Unassembled WGS sequence"/>
</dbReference>
<evidence type="ECO:0000256" key="2">
    <source>
        <dbReference type="ARBA" id="ARBA00023315"/>
    </source>
</evidence>
<reference evidence="4 5" key="1">
    <citation type="submission" date="2016-01" db="EMBL/GenBank/DDBJ databases">
        <title>Genome sequencing of Roseivirga spongicola UST030701-084.</title>
        <authorList>
            <person name="Selvaratnam C."/>
            <person name="Thevarajoo S."/>
            <person name="Goh K.M."/>
            <person name="Ee R."/>
            <person name="Chan K.-G."/>
            <person name="Chong C.S."/>
        </authorList>
    </citation>
    <scope>NUCLEOTIDE SEQUENCE [LARGE SCALE GENOMIC DNA]</scope>
    <source>
        <strain evidence="4 5">UST030701-084</strain>
    </source>
</reference>
<accession>A0A150XAK9</accession>
<dbReference type="PROSITE" id="PS51186">
    <property type="entry name" value="GNAT"/>
    <property type="match status" value="1"/>
</dbReference>
<dbReference type="EMBL" id="LRPC01000012">
    <property type="protein sequence ID" value="KYG75769.1"/>
    <property type="molecule type" value="Genomic_DNA"/>
</dbReference>
<protein>
    <submittedName>
        <fullName evidence="4">GCN5 family acetyltransferase</fullName>
    </submittedName>
</protein>
<keyword evidence="1 4" id="KW-0808">Transferase</keyword>
<dbReference type="STRING" id="333140.AWW68_07995"/>
<evidence type="ECO:0000259" key="3">
    <source>
        <dbReference type="PROSITE" id="PS51186"/>
    </source>
</evidence>
<evidence type="ECO:0000313" key="4">
    <source>
        <dbReference type="EMBL" id="KYG75769.1"/>
    </source>
</evidence>
<evidence type="ECO:0000256" key="1">
    <source>
        <dbReference type="ARBA" id="ARBA00022679"/>
    </source>
</evidence>
<dbReference type="PANTHER" id="PTHR43800">
    <property type="entry name" value="PEPTIDYL-LYSINE N-ACETYLTRANSFERASE YJAB"/>
    <property type="match status" value="1"/>
</dbReference>
<comment type="caution">
    <text evidence="4">The sequence shown here is derived from an EMBL/GenBank/DDBJ whole genome shotgun (WGS) entry which is preliminary data.</text>
</comment>
<dbReference type="GO" id="GO:0016747">
    <property type="term" value="F:acyltransferase activity, transferring groups other than amino-acyl groups"/>
    <property type="evidence" value="ECO:0007669"/>
    <property type="project" value="InterPro"/>
</dbReference>
<dbReference type="RefSeq" id="WP_068219607.1">
    <property type="nucleotide sequence ID" value="NZ_CP139724.1"/>
</dbReference>
<dbReference type="Pfam" id="PF13673">
    <property type="entry name" value="Acetyltransf_10"/>
    <property type="match status" value="1"/>
</dbReference>
<dbReference type="AlphaFoldDB" id="A0A150XAK9"/>
<proteinExistence type="predicted"/>